<keyword evidence="5 7" id="KW-0804">Transcription</keyword>
<keyword evidence="6 7" id="KW-0539">Nucleus</keyword>
<sequence>MTTGKAETTIAKCDFFLVHSSSGDTKQEWKQNKKAVGEVGGREKRLELLKDARKRFVLELEFVEMLSNPFYLQYLAQNRFFEDRRFLNYLKYLLYWTKPEYIKHISFPHCLYFLELLQREEFRKKLVDRAYINLVHEQQFYHWRFHKHHRCVERKREAEIERLAAENKEAKCDQV</sequence>
<keyword evidence="4 7" id="KW-0010">Activator</keyword>
<evidence type="ECO:0000256" key="5">
    <source>
        <dbReference type="ARBA" id="ARBA00023163"/>
    </source>
</evidence>
<evidence type="ECO:0000256" key="7">
    <source>
        <dbReference type="RuleBase" id="RU364129"/>
    </source>
</evidence>
<evidence type="ECO:0000256" key="4">
    <source>
        <dbReference type="ARBA" id="ARBA00023159"/>
    </source>
</evidence>
<dbReference type="GO" id="GO:0006355">
    <property type="term" value="P:regulation of DNA-templated transcription"/>
    <property type="evidence" value="ECO:0007669"/>
    <property type="project" value="InterPro"/>
</dbReference>
<protein>
    <recommendedName>
        <fullName evidence="7">Mediator of RNA polymerase II transcription subunit 31</fullName>
    </recommendedName>
</protein>
<evidence type="ECO:0000313" key="8">
    <source>
        <dbReference type="EMBL" id="CAE0674753.1"/>
    </source>
</evidence>
<evidence type="ECO:0000256" key="2">
    <source>
        <dbReference type="ARBA" id="ARBA00006378"/>
    </source>
</evidence>
<dbReference type="GO" id="GO:0016592">
    <property type="term" value="C:mediator complex"/>
    <property type="evidence" value="ECO:0007669"/>
    <property type="project" value="InterPro"/>
</dbReference>
<dbReference type="Gene3D" id="1.10.10.1340">
    <property type="entry name" value="Mediator of RNA polymerase II, submodule Med31 (Soh1)"/>
    <property type="match status" value="1"/>
</dbReference>
<keyword evidence="3 7" id="KW-0805">Transcription regulation</keyword>
<dbReference type="AlphaFoldDB" id="A0A7S3Z8J0"/>
<dbReference type="GO" id="GO:0003712">
    <property type="term" value="F:transcription coregulator activity"/>
    <property type="evidence" value="ECO:0007669"/>
    <property type="project" value="InterPro"/>
</dbReference>
<dbReference type="PANTHER" id="PTHR13186">
    <property type="entry name" value="MEDIATOR OF RNA POLYMERASE II TRANSCRIPTION SUBUNIT 31"/>
    <property type="match status" value="1"/>
</dbReference>
<dbReference type="Pfam" id="PF05669">
    <property type="entry name" value="Med31"/>
    <property type="match status" value="1"/>
</dbReference>
<comment type="function">
    <text evidence="7">Component of the Mediator complex, a coactivator involved in the regulated transcription of nearly all RNA polymerase II-dependent genes. Mediator functions as a bridge to convey information from gene-specific regulatory proteins to the basal RNA polymerase II transcription machinery. Mediator is recruited to promoters by direct interactions with regulatory proteins and serves as a scaffold for the assembly of a functional preinitiation complex with RNA polymerase II and the general transcription factors.</text>
</comment>
<comment type="subunit">
    <text evidence="7">Component of the Mediator complex.</text>
</comment>
<evidence type="ECO:0000256" key="6">
    <source>
        <dbReference type="ARBA" id="ARBA00023242"/>
    </source>
</evidence>
<dbReference type="EMBL" id="HBIV01037199">
    <property type="protein sequence ID" value="CAE0674753.1"/>
    <property type="molecule type" value="Transcribed_RNA"/>
</dbReference>
<comment type="subcellular location">
    <subcellularLocation>
        <location evidence="1 7">Nucleus</location>
    </subcellularLocation>
</comment>
<proteinExistence type="inferred from homology"/>
<comment type="similarity">
    <text evidence="2 7">Belongs to the Mediator complex subunit 31 family.</text>
</comment>
<evidence type="ECO:0000256" key="1">
    <source>
        <dbReference type="ARBA" id="ARBA00004123"/>
    </source>
</evidence>
<dbReference type="InterPro" id="IPR038089">
    <property type="entry name" value="Med31_sf"/>
</dbReference>
<dbReference type="InterPro" id="IPR008831">
    <property type="entry name" value="Mediator_Med31"/>
</dbReference>
<accession>A0A7S3Z8J0</accession>
<reference evidence="8" key="1">
    <citation type="submission" date="2021-01" db="EMBL/GenBank/DDBJ databases">
        <authorList>
            <person name="Corre E."/>
            <person name="Pelletier E."/>
            <person name="Niang G."/>
            <person name="Scheremetjew M."/>
            <person name="Finn R."/>
            <person name="Kale V."/>
            <person name="Holt S."/>
            <person name="Cochrane G."/>
            <person name="Meng A."/>
            <person name="Brown T."/>
            <person name="Cohen L."/>
        </authorList>
    </citation>
    <scope>NUCLEOTIDE SEQUENCE</scope>
    <source>
        <strain evidence="8">CCCM811</strain>
    </source>
</reference>
<organism evidence="8">
    <name type="scientific">Lotharella globosa</name>
    <dbReference type="NCBI Taxonomy" id="91324"/>
    <lineage>
        <taxon>Eukaryota</taxon>
        <taxon>Sar</taxon>
        <taxon>Rhizaria</taxon>
        <taxon>Cercozoa</taxon>
        <taxon>Chlorarachniophyceae</taxon>
        <taxon>Lotharella</taxon>
    </lineage>
</organism>
<evidence type="ECO:0000256" key="3">
    <source>
        <dbReference type="ARBA" id="ARBA00023015"/>
    </source>
</evidence>
<name>A0A7S3Z8J0_9EUKA</name>
<gene>
    <name evidence="8" type="ORF">LGLO00237_LOCUS26527</name>
</gene>